<evidence type="ECO:0000313" key="1">
    <source>
        <dbReference type="EMBL" id="EMJ35719.1"/>
    </source>
</evidence>
<dbReference type="AlphaFoldDB" id="A0A0F6ICE4"/>
<protein>
    <submittedName>
        <fullName evidence="1">Uncharacterized protein</fullName>
    </submittedName>
</protein>
<comment type="caution">
    <text evidence="1">The sequence shown here is derived from an EMBL/GenBank/DDBJ whole genome shotgun (WGS) entry which is preliminary data.</text>
</comment>
<reference evidence="1 2" key="1">
    <citation type="submission" date="2013-01" db="EMBL/GenBank/DDBJ databases">
        <authorList>
            <person name="Harkins D.M."/>
            <person name="Durkin A.S."/>
            <person name="Brinkac L.M."/>
            <person name="Haft D.H."/>
            <person name="Selengut J.D."/>
            <person name="Sanka R."/>
            <person name="DePew J."/>
            <person name="Purushe J."/>
            <person name="Peacock S.J."/>
            <person name="Thaipadungpanit J."/>
            <person name="Wuthiekanun V.W."/>
            <person name="Day N.P."/>
            <person name="Vinetz J.M."/>
            <person name="Sutton G.G."/>
            <person name="Nierman W.C."/>
            <person name="Fouts D.E."/>
        </authorList>
    </citation>
    <scope>NUCLEOTIDE SEQUENCE [LARGE SCALE GENOMIC DNA]</scope>
    <source>
        <strain evidence="1 2">FPW1039</strain>
    </source>
</reference>
<dbReference type="Proteomes" id="UP000012164">
    <property type="component" value="Unassembled WGS sequence"/>
</dbReference>
<name>A0A0F6ICE4_LEPIR</name>
<organism evidence="1 2">
    <name type="scientific">Leptospira interrogans str. FPW1039</name>
    <dbReference type="NCBI Taxonomy" id="1193040"/>
    <lineage>
        <taxon>Bacteria</taxon>
        <taxon>Pseudomonadati</taxon>
        <taxon>Spirochaetota</taxon>
        <taxon>Spirochaetia</taxon>
        <taxon>Leptospirales</taxon>
        <taxon>Leptospiraceae</taxon>
        <taxon>Leptospira</taxon>
    </lineage>
</organism>
<dbReference type="EMBL" id="AKWR02000159">
    <property type="protein sequence ID" value="EMJ35719.1"/>
    <property type="molecule type" value="Genomic_DNA"/>
</dbReference>
<sequence>MIVSAIGGVNHITFSVRKSYTEGPSPILCKLNELLPKHNLGAVSKDIQKT</sequence>
<evidence type="ECO:0000313" key="2">
    <source>
        <dbReference type="Proteomes" id="UP000012164"/>
    </source>
</evidence>
<accession>A0A0F6ICE4</accession>
<proteinExistence type="predicted"/>
<gene>
    <name evidence="1" type="ORF">LEP1GSC079_1214</name>
</gene>